<dbReference type="eggNOG" id="COG1670">
    <property type="taxonomic scope" value="Bacteria"/>
</dbReference>
<keyword evidence="3" id="KW-1185">Reference proteome</keyword>
<dbReference type="OrthoDB" id="6293260at2"/>
<keyword evidence="2" id="KW-0808">Transferase</keyword>
<evidence type="ECO:0000313" key="2">
    <source>
        <dbReference type="EMBL" id="KGM47158.1"/>
    </source>
</evidence>
<dbReference type="Gene3D" id="3.40.630.30">
    <property type="match status" value="1"/>
</dbReference>
<evidence type="ECO:0000259" key="1">
    <source>
        <dbReference type="PROSITE" id="PS51186"/>
    </source>
</evidence>
<dbReference type="AlphaFoldDB" id="A0A0A0EAP0"/>
<accession>A0A0A0EAP0</accession>
<dbReference type="InterPro" id="IPR016181">
    <property type="entry name" value="Acyl_CoA_acyltransferase"/>
</dbReference>
<dbReference type="EMBL" id="AQQX01000014">
    <property type="protein sequence ID" value="KGM47158.1"/>
    <property type="molecule type" value="Genomic_DNA"/>
</dbReference>
<protein>
    <submittedName>
        <fullName evidence="2">Acetyltransferase</fullName>
    </submittedName>
</protein>
<organism evidence="2 3">
    <name type="scientific">Pseudooceanicola atlanticus</name>
    <dbReference type="NCBI Taxonomy" id="1461694"/>
    <lineage>
        <taxon>Bacteria</taxon>
        <taxon>Pseudomonadati</taxon>
        <taxon>Pseudomonadota</taxon>
        <taxon>Alphaproteobacteria</taxon>
        <taxon>Rhodobacterales</taxon>
        <taxon>Paracoccaceae</taxon>
        <taxon>Pseudooceanicola</taxon>
    </lineage>
</organism>
<name>A0A0A0EAP0_9RHOB</name>
<gene>
    <name evidence="2" type="ORF">ATO9_20210</name>
</gene>
<dbReference type="Proteomes" id="UP000030004">
    <property type="component" value="Unassembled WGS sequence"/>
</dbReference>
<sequence length="166" mass="18327">MTAPTLRSDVVTLRPHRIEDMEAFWTFFQSDRAAYVDGPSSRTQLWYGFASEVGSWTLVGQGGWAVETPDGRLAGQVAVTQPPHFPERELGWILFDGFEGRGLAFAGASLARDWAFANDPGAPLVSYIDPENTRSIALAERLGAVQDAQAARYDPQDVVYRHRRAG</sequence>
<dbReference type="PROSITE" id="PS51186">
    <property type="entry name" value="GNAT"/>
    <property type="match status" value="1"/>
</dbReference>
<evidence type="ECO:0000313" key="3">
    <source>
        <dbReference type="Proteomes" id="UP000030004"/>
    </source>
</evidence>
<dbReference type="GO" id="GO:0016747">
    <property type="term" value="F:acyltransferase activity, transferring groups other than amino-acyl groups"/>
    <property type="evidence" value="ECO:0007669"/>
    <property type="project" value="InterPro"/>
</dbReference>
<feature type="domain" description="N-acetyltransferase" evidence="1">
    <location>
        <begin position="11"/>
        <end position="165"/>
    </location>
</feature>
<dbReference type="InterPro" id="IPR000182">
    <property type="entry name" value="GNAT_dom"/>
</dbReference>
<reference evidence="2 3" key="1">
    <citation type="journal article" date="2015" name="Antonie Van Leeuwenhoek">
        <title>Pseudooceanicola atlanticus gen. nov. sp. nov., isolated from surface seawater of the Atlantic Ocean and reclassification of Oceanicola batsensis, Oceanicola marinus, Oceanicola nitratireducens, Oceanicola nanhaiensis, Oceanicola antarcticus and Oceanicola flagellatus, as Pseudooceanicola batsensis comb. nov., Pseudooceanicola marinus comb. nov., Pseudooceanicola nitratireducens comb. nov., Pseudooceanicola nanhaiensis comb. nov., Pseudooceanicola antarcticus comb. nov., and Pseudooceanicola flagellatus comb. nov.</title>
        <authorList>
            <person name="Lai Q."/>
            <person name="Li G."/>
            <person name="Liu X."/>
            <person name="Du Y."/>
            <person name="Sun F."/>
            <person name="Shao Z."/>
        </authorList>
    </citation>
    <scope>NUCLEOTIDE SEQUENCE [LARGE SCALE GENOMIC DNA]</scope>
    <source>
        <strain evidence="2 3">22II-s11g</strain>
    </source>
</reference>
<proteinExistence type="predicted"/>
<dbReference type="SUPFAM" id="SSF55729">
    <property type="entry name" value="Acyl-CoA N-acyltransferases (Nat)"/>
    <property type="match status" value="1"/>
</dbReference>
<comment type="caution">
    <text evidence="2">The sequence shown here is derived from an EMBL/GenBank/DDBJ whole genome shotgun (WGS) entry which is preliminary data.</text>
</comment>
<dbReference type="RefSeq" id="WP_043753519.1">
    <property type="nucleotide sequence ID" value="NZ_AQQX01000014.1"/>
</dbReference>
<dbReference type="STRING" id="1461694.ATO9_20210"/>
<dbReference type="Pfam" id="PF13302">
    <property type="entry name" value="Acetyltransf_3"/>
    <property type="match status" value="1"/>
</dbReference>